<gene>
    <name evidence="2" type="ORF">CVS27_18690</name>
</gene>
<keyword evidence="3" id="KW-1185">Reference proteome</keyword>
<protein>
    <recommendedName>
        <fullName evidence="1">Group II intron maturase-specific domain-containing protein</fullName>
    </recommendedName>
</protein>
<accession>A0A2S3ZSI8</accession>
<evidence type="ECO:0000313" key="3">
    <source>
        <dbReference type="Proteomes" id="UP000237061"/>
    </source>
</evidence>
<dbReference type="AlphaFoldDB" id="A0A2S3ZSI8"/>
<evidence type="ECO:0000313" key="2">
    <source>
        <dbReference type="EMBL" id="POH71827.1"/>
    </source>
</evidence>
<dbReference type="InterPro" id="IPR013597">
    <property type="entry name" value="Mat_intron_G2"/>
</dbReference>
<dbReference type="EMBL" id="PPXC01000021">
    <property type="protein sequence ID" value="POH71827.1"/>
    <property type="molecule type" value="Genomic_DNA"/>
</dbReference>
<feature type="domain" description="Group II intron maturase-specific" evidence="1">
    <location>
        <begin position="16"/>
        <end position="52"/>
    </location>
</feature>
<evidence type="ECO:0000259" key="1">
    <source>
        <dbReference type="Pfam" id="PF08388"/>
    </source>
</evidence>
<reference evidence="2 3" key="1">
    <citation type="submission" date="2018-01" db="EMBL/GenBank/DDBJ databases">
        <title>Arthrobacter sp. nov., from glaciers in China.</title>
        <authorList>
            <person name="Liu Q."/>
            <person name="Xin Y.-H."/>
        </authorList>
    </citation>
    <scope>NUCLEOTIDE SEQUENCE [LARGE SCALE GENOMIC DNA]</scope>
    <source>
        <strain evidence="2 3">HLT2-12-2</strain>
    </source>
</reference>
<organism evidence="2 3">
    <name type="scientific">Arthrobacter glacialis</name>
    <dbReference type="NCBI Taxonomy" id="1664"/>
    <lineage>
        <taxon>Bacteria</taxon>
        <taxon>Bacillati</taxon>
        <taxon>Actinomycetota</taxon>
        <taxon>Actinomycetes</taxon>
        <taxon>Micrococcales</taxon>
        <taxon>Micrococcaceae</taxon>
        <taxon>Arthrobacter</taxon>
    </lineage>
</organism>
<dbReference type="Pfam" id="PF08388">
    <property type="entry name" value="GIIM"/>
    <property type="match status" value="1"/>
</dbReference>
<sequence length="62" mass="7474">MITFLALMPVISRQSLKRIAREVRHWRLRRRIHHTLDELARAINTIVTGWMQSCGRFYRTPL</sequence>
<name>A0A2S3ZSI8_ARTGL</name>
<dbReference type="Proteomes" id="UP000237061">
    <property type="component" value="Unassembled WGS sequence"/>
</dbReference>
<proteinExistence type="predicted"/>
<comment type="caution">
    <text evidence="2">The sequence shown here is derived from an EMBL/GenBank/DDBJ whole genome shotgun (WGS) entry which is preliminary data.</text>
</comment>